<reference evidence="1" key="2">
    <citation type="submission" date="2025-09" db="UniProtKB">
        <authorList>
            <consortium name="EnsemblPlants"/>
        </authorList>
    </citation>
    <scope>IDENTIFICATION</scope>
</reference>
<dbReference type="Proteomes" id="UP001732700">
    <property type="component" value="Chromosome 3A"/>
</dbReference>
<dbReference type="EnsemblPlants" id="AVESA.00010b.r2.3AG0403910.1">
    <property type="protein sequence ID" value="AVESA.00010b.r2.3AG0403910.1.CDS.1"/>
    <property type="gene ID" value="AVESA.00010b.r2.3AG0403910"/>
</dbReference>
<organism evidence="1 2">
    <name type="scientific">Avena sativa</name>
    <name type="common">Oat</name>
    <dbReference type="NCBI Taxonomy" id="4498"/>
    <lineage>
        <taxon>Eukaryota</taxon>
        <taxon>Viridiplantae</taxon>
        <taxon>Streptophyta</taxon>
        <taxon>Embryophyta</taxon>
        <taxon>Tracheophyta</taxon>
        <taxon>Spermatophyta</taxon>
        <taxon>Magnoliopsida</taxon>
        <taxon>Liliopsida</taxon>
        <taxon>Poales</taxon>
        <taxon>Poaceae</taxon>
        <taxon>BOP clade</taxon>
        <taxon>Pooideae</taxon>
        <taxon>Poodae</taxon>
        <taxon>Poeae</taxon>
        <taxon>Poeae Chloroplast Group 1 (Aveneae type)</taxon>
        <taxon>Aveninae</taxon>
        <taxon>Avena</taxon>
    </lineage>
</organism>
<name>A0ACD5VDH9_AVESA</name>
<sequence length="626" mass="71970">MDDRLFVDLRNEWGVQSLVLFSFSLQVFLLSFAWIRRHSISVVPRLLLWLAYQLADSTALFTLGHLSITSKLPEHQLVAFWAPFLLVHLGGQDTISAYSFEDNRLWLRHLQTLVVQVMGAAYVLYKYMPHGETLVIVAAVLIFAVGVLKYGERIWALRSASFDSIWSSLDKSDAMESDGNCIHLLREVLERRFWLDLDQEAVLMGAHGLLNVCKGLFIGLKTGRREYVREVLRSFQLYHRLDRLMEMELSLMYDILYTKATVIRTWYGCCIRITALVATVAAFLLFQFSNKHGHNRKDVAITYVLLVGALFLEMASLMRAVVSTWTLALLYHKKWPRLYGELRNFRRYLKAARHRRWSGSLGQYNLLLSTAGDAVLQPMSGMWMAKKLGLDHMVESWWDELHHSQSVQLLDSTKELVLGEILEMANGSMEIGSQPGLLTLKRLGLSEILYLYLGWSIQDIGFEDSIMAWHVATEICLFSDRSNKVDLRDAVNVLSNYMMFLLVLRPYMLPGPVRRSRYVQFRRDLYEVMQRANGASAKDRLNWALHTGFHADMRSFDRPANYDTGVKLGDVLSRRPNRLEVIFGVWVEMLCYVANHCSRESHARQLSGGGELLTIVWLMARHANLS</sequence>
<keyword evidence="2" id="KW-1185">Reference proteome</keyword>
<protein>
    <submittedName>
        <fullName evidence="1">Uncharacterized protein</fullName>
    </submittedName>
</protein>
<evidence type="ECO:0000313" key="2">
    <source>
        <dbReference type="Proteomes" id="UP001732700"/>
    </source>
</evidence>
<accession>A0ACD5VDH9</accession>
<reference evidence="1" key="1">
    <citation type="submission" date="2021-05" db="EMBL/GenBank/DDBJ databases">
        <authorList>
            <person name="Scholz U."/>
            <person name="Mascher M."/>
            <person name="Fiebig A."/>
        </authorList>
    </citation>
    <scope>NUCLEOTIDE SEQUENCE [LARGE SCALE GENOMIC DNA]</scope>
</reference>
<proteinExistence type="predicted"/>
<evidence type="ECO:0000313" key="1">
    <source>
        <dbReference type="EnsemblPlants" id="AVESA.00010b.r2.3AG0403910.1.CDS.1"/>
    </source>
</evidence>